<reference evidence="1" key="2">
    <citation type="submission" date="2025-03" db="EMBL/GenBank/DDBJ databases">
        <authorList>
            <consortium name="ELIXIR-Norway"/>
            <consortium name="Elixir Norway"/>
        </authorList>
    </citation>
    <scope>NUCLEOTIDE SEQUENCE</scope>
</reference>
<reference evidence="1" key="1">
    <citation type="submission" date="2023-05" db="EMBL/GenBank/DDBJ databases">
        <authorList>
            <consortium name="ELIXIR-Norway"/>
        </authorList>
    </citation>
    <scope>NUCLEOTIDE SEQUENCE</scope>
</reference>
<evidence type="ECO:0000313" key="2">
    <source>
        <dbReference type="Proteomes" id="UP001162501"/>
    </source>
</evidence>
<sequence length="88" mass="9734">MVAPQPCSHSGALGHGVAPALQPPLWHRAGKAVSPRPQPPSPTRGLWEGRSDRHLFTSLPDVLNTLLTWFPNEPRATPYTYLHPVLKR</sequence>
<dbReference type="EMBL" id="OX596113">
    <property type="protein sequence ID" value="CAN0416003.1"/>
    <property type="molecule type" value="Genomic_DNA"/>
</dbReference>
<organism evidence="1 2">
    <name type="scientific">Rangifer tarandus platyrhynchus</name>
    <name type="common">Svalbard reindeer</name>
    <dbReference type="NCBI Taxonomy" id="3082113"/>
    <lineage>
        <taxon>Eukaryota</taxon>
        <taxon>Metazoa</taxon>
        <taxon>Chordata</taxon>
        <taxon>Craniata</taxon>
        <taxon>Vertebrata</taxon>
        <taxon>Euteleostomi</taxon>
        <taxon>Mammalia</taxon>
        <taxon>Eutheria</taxon>
        <taxon>Laurasiatheria</taxon>
        <taxon>Artiodactyla</taxon>
        <taxon>Ruminantia</taxon>
        <taxon>Pecora</taxon>
        <taxon>Cervidae</taxon>
        <taxon>Odocoileinae</taxon>
        <taxon>Rangifer</taxon>
    </lineage>
</organism>
<dbReference type="Proteomes" id="UP001162501">
    <property type="component" value="Chromosome 29"/>
</dbReference>
<protein>
    <submittedName>
        <fullName evidence="1">Uncharacterized protein</fullName>
    </submittedName>
</protein>
<proteinExistence type="predicted"/>
<accession>A0AC59ZI76</accession>
<gene>
    <name evidence="1" type="ORF">MRATA1EN22A_LOCUS18161</name>
</gene>
<name>A0AC59ZI76_RANTA</name>
<evidence type="ECO:0000313" key="1">
    <source>
        <dbReference type="EMBL" id="CAN0416003.1"/>
    </source>
</evidence>